<feature type="transmembrane region" description="Helical" evidence="13">
    <location>
        <begin position="50"/>
        <end position="74"/>
    </location>
</feature>
<evidence type="ECO:0000256" key="11">
    <source>
        <dbReference type="ARBA" id="ARBA00023014"/>
    </source>
</evidence>
<feature type="transmembrane region" description="Helical" evidence="13">
    <location>
        <begin position="95"/>
        <end position="113"/>
    </location>
</feature>
<feature type="transmembrane region" description="Helical" evidence="13">
    <location>
        <begin position="21"/>
        <end position="44"/>
    </location>
</feature>
<evidence type="ECO:0000256" key="2">
    <source>
        <dbReference type="ARBA" id="ARBA00004141"/>
    </source>
</evidence>
<evidence type="ECO:0000256" key="4">
    <source>
        <dbReference type="ARBA" id="ARBA00022692"/>
    </source>
</evidence>
<feature type="domain" description="FAD-binding FR-type" evidence="14">
    <location>
        <begin position="224"/>
        <end position="324"/>
    </location>
</feature>
<dbReference type="PROSITE" id="PS51384">
    <property type="entry name" value="FAD_FR"/>
    <property type="match status" value="1"/>
</dbReference>
<evidence type="ECO:0000256" key="1">
    <source>
        <dbReference type="ARBA" id="ARBA00001974"/>
    </source>
</evidence>
<evidence type="ECO:0000259" key="14">
    <source>
        <dbReference type="PROSITE" id="PS51384"/>
    </source>
</evidence>
<dbReference type="InterPro" id="IPR001433">
    <property type="entry name" value="OxRdtase_FAD/NAD-bd"/>
</dbReference>
<dbReference type="Gene3D" id="3.40.50.80">
    <property type="entry name" value="Nucleotide-binding domain of ferredoxin-NADP reductase (FNR) module"/>
    <property type="match status" value="1"/>
</dbReference>
<name>A0ABT8G9A4_9MICO</name>
<protein>
    <submittedName>
        <fullName evidence="15">Ferredoxin reductase family protein</fullName>
    </submittedName>
</protein>
<comment type="cofactor">
    <cofactor evidence="1">
        <name>FAD</name>
        <dbReference type="ChEBI" id="CHEBI:57692"/>
    </cofactor>
</comment>
<dbReference type="InterPro" id="IPR017938">
    <property type="entry name" value="Riboflavin_synthase-like_b-brl"/>
</dbReference>
<dbReference type="InterPro" id="IPR039261">
    <property type="entry name" value="FNR_nucleotide-bd"/>
</dbReference>
<dbReference type="PANTHER" id="PTHR47354:SF8">
    <property type="entry name" value="1,2-PHENYLACETYL-COA EPOXIDASE, SUBUNIT E"/>
    <property type="match status" value="1"/>
</dbReference>
<evidence type="ECO:0000256" key="12">
    <source>
        <dbReference type="ARBA" id="ARBA00023136"/>
    </source>
</evidence>
<dbReference type="SUPFAM" id="SSF52343">
    <property type="entry name" value="Ferredoxin reductase-like, C-terminal NADP-linked domain"/>
    <property type="match status" value="1"/>
</dbReference>
<keyword evidence="10" id="KW-0408">Iron</keyword>
<evidence type="ECO:0000256" key="9">
    <source>
        <dbReference type="ARBA" id="ARBA00023002"/>
    </source>
</evidence>
<evidence type="ECO:0000313" key="16">
    <source>
        <dbReference type="Proteomes" id="UP001172728"/>
    </source>
</evidence>
<keyword evidence="3" id="KW-0285">Flavoprotein</keyword>
<feature type="transmembrane region" description="Helical" evidence="13">
    <location>
        <begin position="133"/>
        <end position="156"/>
    </location>
</feature>
<feature type="transmembrane region" description="Helical" evidence="13">
    <location>
        <begin position="168"/>
        <end position="186"/>
    </location>
</feature>
<dbReference type="InterPro" id="IPR050415">
    <property type="entry name" value="MRET"/>
</dbReference>
<proteinExistence type="predicted"/>
<keyword evidence="4 13" id="KW-0812">Transmembrane</keyword>
<evidence type="ECO:0000256" key="7">
    <source>
        <dbReference type="ARBA" id="ARBA00022827"/>
    </source>
</evidence>
<evidence type="ECO:0000256" key="10">
    <source>
        <dbReference type="ARBA" id="ARBA00023004"/>
    </source>
</evidence>
<dbReference type="SUPFAM" id="SSF63380">
    <property type="entry name" value="Riboflavin synthase domain-like"/>
    <property type="match status" value="1"/>
</dbReference>
<dbReference type="PRINTS" id="PR00409">
    <property type="entry name" value="PHDIOXRDTASE"/>
</dbReference>
<evidence type="ECO:0000256" key="8">
    <source>
        <dbReference type="ARBA" id="ARBA00022989"/>
    </source>
</evidence>
<accession>A0ABT8G9A4</accession>
<evidence type="ECO:0000256" key="6">
    <source>
        <dbReference type="ARBA" id="ARBA00022723"/>
    </source>
</evidence>
<feature type="transmembrane region" description="Helical" evidence="13">
    <location>
        <begin position="198"/>
        <end position="218"/>
    </location>
</feature>
<evidence type="ECO:0000256" key="5">
    <source>
        <dbReference type="ARBA" id="ARBA00022714"/>
    </source>
</evidence>
<keyword evidence="16" id="KW-1185">Reference proteome</keyword>
<dbReference type="Pfam" id="PF01794">
    <property type="entry name" value="Ferric_reduct"/>
    <property type="match status" value="1"/>
</dbReference>
<dbReference type="InterPro" id="IPR013130">
    <property type="entry name" value="Fe3_Rdtase_TM_dom"/>
</dbReference>
<dbReference type="RefSeq" id="WP_301133065.1">
    <property type="nucleotide sequence ID" value="NZ_JAUHPW010000005.1"/>
</dbReference>
<keyword evidence="12 13" id="KW-0472">Membrane</keyword>
<keyword evidence="6" id="KW-0479">Metal-binding</keyword>
<comment type="subcellular location">
    <subcellularLocation>
        <location evidence="2">Membrane</location>
        <topology evidence="2">Multi-pass membrane protein</topology>
    </subcellularLocation>
</comment>
<dbReference type="CDD" id="cd06198">
    <property type="entry name" value="FNR_like_3"/>
    <property type="match status" value="1"/>
</dbReference>
<dbReference type="Proteomes" id="UP001172728">
    <property type="component" value="Unassembled WGS sequence"/>
</dbReference>
<keyword evidence="7" id="KW-0274">FAD</keyword>
<dbReference type="PANTHER" id="PTHR47354">
    <property type="entry name" value="NADH OXIDOREDUCTASE HCR"/>
    <property type="match status" value="1"/>
</dbReference>
<keyword evidence="9" id="KW-0560">Oxidoreductase</keyword>
<evidence type="ECO:0000313" key="15">
    <source>
        <dbReference type="EMBL" id="MDN4475721.1"/>
    </source>
</evidence>
<keyword evidence="5" id="KW-0001">2Fe-2S</keyword>
<keyword evidence="8 13" id="KW-1133">Transmembrane helix</keyword>
<keyword evidence="11" id="KW-0411">Iron-sulfur</keyword>
<dbReference type="Pfam" id="PF00175">
    <property type="entry name" value="NAD_binding_1"/>
    <property type="match status" value="1"/>
</dbReference>
<sequence>MSTLEAYARRTARRGWWRDGLEASIYLVAAVGVALFIASGGLLVTSPVDHLYGLGRVAGIVAAVLVLAQITLISRAPYVERALGHDRAAAIHTRVGKVAFILMLVHVGLVVAMNASYDGRSFLAEAVALWDLGWFMVAAQVGLGLFTVVVATSLVAVRSRWRYERWHVVHLLVYLAILAVVPHQFLEGSTFRDGGAAWWFWLVLYTLAVGSFLAFRIVRPLVLLARHDLRVAAVETHADGSTSVVMSGRDLDRLGARPGQFLLWRFLDRERWTQAHPWSLSRAPRPDSLRITVKPSGDASAALRGLKPGTRVLAEGPLGIFTDVERTAPGSVLVASGIGVTPIRALLEEAHEPCTVVLRVRSRDEAPLIDEVEALAAERGAEVVVVAGPRGSGWGTTAGESLGALVPDVASRDVYVCGPVPWADAVELDARAAGVPAASVHRERFGW</sequence>
<dbReference type="InterPro" id="IPR017927">
    <property type="entry name" value="FAD-bd_FR_type"/>
</dbReference>
<reference evidence="15" key="1">
    <citation type="submission" date="2023-06" db="EMBL/GenBank/DDBJ databases">
        <title>Sysu t00192.</title>
        <authorList>
            <person name="Gao L."/>
            <person name="Fang B.-Z."/>
            <person name="Li W.-J."/>
        </authorList>
    </citation>
    <scope>NUCLEOTIDE SEQUENCE</scope>
    <source>
        <strain evidence="15">SYSU T00192</strain>
    </source>
</reference>
<organism evidence="15 16">
    <name type="scientific">Demequina litoralis</name>
    <dbReference type="NCBI Taxonomy" id="3051660"/>
    <lineage>
        <taxon>Bacteria</taxon>
        <taxon>Bacillati</taxon>
        <taxon>Actinomycetota</taxon>
        <taxon>Actinomycetes</taxon>
        <taxon>Micrococcales</taxon>
        <taxon>Demequinaceae</taxon>
        <taxon>Demequina</taxon>
    </lineage>
</organism>
<comment type="caution">
    <text evidence="15">The sequence shown here is derived from an EMBL/GenBank/DDBJ whole genome shotgun (WGS) entry which is preliminary data.</text>
</comment>
<evidence type="ECO:0000256" key="13">
    <source>
        <dbReference type="SAM" id="Phobius"/>
    </source>
</evidence>
<gene>
    <name evidence="15" type="ORF">QQX09_07620</name>
</gene>
<evidence type="ECO:0000256" key="3">
    <source>
        <dbReference type="ARBA" id="ARBA00022630"/>
    </source>
</evidence>
<dbReference type="Gene3D" id="2.40.30.10">
    <property type="entry name" value="Translation factors"/>
    <property type="match status" value="1"/>
</dbReference>
<dbReference type="EMBL" id="JAUHPW010000005">
    <property type="protein sequence ID" value="MDN4475721.1"/>
    <property type="molecule type" value="Genomic_DNA"/>
</dbReference>